<evidence type="ECO:0000313" key="3">
    <source>
        <dbReference type="Proteomes" id="UP000199614"/>
    </source>
</evidence>
<reference evidence="2 3" key="1">
    <citation type="submission" date="2016-10" db="EMBL/GenBank/DDBJ databases">
        <authorList>
            <person name="de Groot N.N."/>
        </authorList>
    </citation>
    <scope>NUCLEOTIDE SEQUENCE [LARGE SCALE GENOMIC DNA]</scope>
    <source>
        <strain evidence="2 3">CGMCC 4.1877</strain>
    </source>
</reference>
<feature type="compositionally biased region" description="Pro residues" evidence="1">
    <location>
        <begin position="1"/>
        <end position="18"/>
    </location>
</feature>
<dbReference type="EMBL" id="FOUY01000004">
    <property type="protein sequence ID" value="SFM89319.1"/>
    <property type="molecule type" value="Genomic_DNA"/>
</dbReference>
<dbReference type="Pfam" id="PF13830">
    <property type="entry name" value="DUF4192"/>
    <property type="match status" value="1"/>
</dbReference>
<dbReference type="RefSeq" id="WP_093338506.1">
    <property type="nucleotide sequence ID" value="NZ_FOUY01000004.1"/>
</dbReference>
<sequence>MPPDPVPPDPVPPDPGPPTAAATPLWPPGGTPADPWPWAPGGTAPARIRLTDPADLVAAVPVLIGFHPEDSLVLVGLAGPEFRGRVGLTLRLDLPQGRAVRRVCDEAVSVLAGSDPARAVVVVVGGGAAVPAARNGPRRDVAVAARRALRWAGIDPMAVLWASGTRAGDRWSCYPLPGQDCGCAGTVPDPSATPVAVAAAVQGGRAVLPDRAAVLAQLDGDGADRARRSRLRARAGAGGNGGAPSGAGVVCAAGAGPAPDGGDRETRDPGGLLDVALAEAAEGRLVIDDRLALDFRAAFADPGFRDEALRRSLGPDAPHAEQLWAALTRALPGAGRADTAALLAVCALLRGDGALAGLAVERALADRPGHVVATVVETSLRAAVTPGATPGPYTGPAGLRRLLDAVLAEAEAGDGGDTHGDPGPAGAR</sequence>
<dbReference type="Proteomes" id="UP000199614">
    <property type="component" value="Unassembled WGS sequence"/>
</dbReference>
<gene>
    <name evidence="2" type="ORF">SAMN05216207_1004143</name>
</gene>
<dbReference type="InterPro" id="IPR025447">
    <property type="entry name" value="DUF4192"/>
</dbReference>
<dbReference type="STRING" id="260086.SAMN05216207_1004143"/>
<evidence type="ECO:0008006" key="4">
    <source>
        <dbReference type="Google" id="ProtNLM"/>
    </source>
</evidence>
<evidence type="ECO:0000256" key="1">
    <source>
        <dbReference type="SAM" id="MobiDB-lite"/>
    </source>
</evidence>
<protein>
    <recommendedName>
        <fullName evidence="4">DUF4192 domain-containing protein</fullName>
    </recommendedName>
</protein>
<dbReference type="OrthoDB" id="3264463at2"/>
<feature type="region of interest" description="Disordered" evidence="1">
    <location>
        <begin position="1"/>
        <end position="41"/>
    </location>
</feature>
<keyword evidence="3" id="KW-1185">Reference proteome</keyword>
<name>A0A1I4UJZ7_PSUAM</name>
<proteinExistence type="predicted"/>
<organism evidence="2 3">
    <name type="scientific">Pseudonocardia ammonioxydans</name>
    <dbReference type="NCBI Taxonomy" id="260086"/>
    <lineage>
        <taxon>Bacteria</taxon>
        <taxon>Bacillati</taxon>
        <taxon>Actinomycetota</taxon>
        <taxon>Actinomycetes</taxon>
        <taxon>Pseudonocardiales</taxon>
        <taxon>Pseudonocardiaceae</taxon>
        <taxon>Pseudonocardia</taxon>
    </lineage>
</organism>
<dbReference type="AlphaFoldDB" id="A0A1I4UJZ7"/>
<accession>A0A1I4UJZ7</accession>
<feature type="compositionally biased region" description="Pro residues" evidence="1">
    <location>
        <begin position="25"/>
        <end position="38"/>
    </location>
</feature>
<evidence type="ECO:0000313" key="2">
    <source>
        <dbReference type="EMBL" id="SFM89319.1"/>
    </source>
</evidence>